<evidence type="ECO:0000313" key="2">
    <source>
        <dbReference type="EMBL" id="RFS20715.1"/>
    </source>
</evidence>
<feature type="chain" id="PRO_5017563444" description="PepSY domain-containing protein" evidence="1">
    <location>
        <begin position="28"/>
        <end position="152"/>
    </location>
</feature>
<keyword evidence="1" id="KW-0732">Signal</keyword>
<sequence>MKKLMKGLLMVGLGIGLFALAPLSSKAQDQDYDYAMKQKNKEHRHREVRKEKRWVAEMPNMNYSYYYYDYNANPEYYRYRYQYMWPMPSLPVTNNYVPADVVSNIRNTFGASLYSITTMTCSNGQTCYSVDVMRNGMIEEVTVDGSGSTVMP</sequence>
<gene>
    <name evidence="2" type="ORF">DVR12_19345</name>
</gene>
<dbReference type="AlphaFoldDB" id="A0A3E1Y6Z7"/>
<evidence type="ECO:0000256" key="1">
    <source>
        <dbReference type="SAM" id="SignalP"/>
    </source>
</evidence>
<protein>
    <recommendedName>
        <fullName evidence="4">PepSY domain-containing protein</fullName>
    </recommendedName>
</protein>
<organism evidence="2 3">
    <name type="scientific">Chitinophaga silvatica</name>
    <dbReference type="NCBI Taxonomy" id="2282649"/>
    <lineage>
        <taxon>Bacteria</taxon>
        <taxon>Pseudomonadati</taxon>
        <taxon>Bacteroidota</taxon>
        <taxon>Chitinophagia</taxon>
        <taxon>Chitinophagales</taxon>
        <taxon>Chitinophagaceae</taxon>
        <taxon>Chitinophaga</taxon>
    </lineage>
</organism>
<proteinExistence type="predicted"/>
<reference evidence="2 3" key="1">
    <citation type="submission" date="2018-07" db="EMBL/GenBank/DDBJ databases">
        <title>Chitinophaga K2CV101002-2 sp. nov., isolated from a monsoon evergreen broad-leaved forest soil.</title>
        <authorList>
            <person name="Lv Y."/>
        </authorList>
    </citation>
    <scope>NUCLEOTIDE SEQUENCE [LARGE SCALE GENOMIC DNA]</scope>
    <source>
        <strain evidence="2 3">GDMCC 1.1288</strain>
    </source>
</reference>
<evidence type="ECO:0000313" key="3">
    <source>
        <dbReference type="Proteomes" id="UP000260644"/>
    </source>
</evidence>
<keyword evidence="3" id="KW-1185">Reference proteome</keyword>
<dbReference type="EMBL" id="QPMM01000010">
    <property type="protein sequence ID" value="RFS20715.1"/>
    <property type="molecule type" value="Genomic_DNA"/>
</dbReference>
<feature type="signal peptide" evidence="1">
    <location>
        <begin position="1"/>
        <end position="27"/>
    </location>
</feature>
<dbReference type="RefSeq" id="WP_116977433.1">
    <property type="nucleotide sequence ID" value="NZ_QPMM01000010.1"/>
</dbReference>
<evidence type="ECO:0008006" key="4">
    <source>
        <dbReference type="Google" id="ProtNLM"/>
    </source>
</evidence>
<accession>A0A3E1Y6Z7</accession>
<name>A0A3E1Y6Z7_9BACT</name>
<dbReference type="Proteomes" id="UP000260644">
    <property type="component" value="Unassembled WGS sequence"/>
</dbReference>
<dbReference type="OrthoDB" id="681072at2"/>
<comment type="caution">
    <text evidence="2">The sequence shown here is derived from an EMBL/GenBank/DDBJ whole genome shotgun (WGS) entry which is preliminary data.</text>
</comment>